<reference evidence="1" key="1">
    <citation type="submission" date="2019-04" db="EMBL/GenBank/DDBJ databases">
        <title>Microbes associate with the intestines of laboratory mice.</title>
        <authorList>
            <person name="Navarre W."/>
            <person name="Wong E."/>
            <person name="Huang K."/>
            <person name="Tropini C."/>
            <person name="Ng K."/>
            <person name="Yu B."/>
        </authorList>
    </citation>
    <scope>NUCLEOTIDE SEQUENCE</scope>
    <source>
        <strain evidence="1">NM73_A23</strain>
    </source>
</reference>
<name>A0AC61QMK1_9BACT</name>
<dbReference type="Proteomes" id="UP000308886">
    <property type="component" value="Unassembled WGS sequence"/>
</dbReference>
<protein>
    <submittedName>
        <fullName evidence="1">Uncharacterized protein</fullName>
    </submittedName>
</protein>
<evidence type="ECO:0000313" key="1">
    <source>
        <dbReference type="EMBL" id="TGX80519.1"/>
    </source>
</evidence>
<gene>
    <name evidence="1" type="ORF">E5358_12750</name>
</gene>
<proteinExistence type="predicted"/>
<evidence type="ECO:0000313" key="2">
    <source>
        <dbReference type="Proteomes" id="UP000308886"/>
    </source>
</evidence>
<organism evidence="1 2">
    <name type="scientific">Palleniella muris</name>
    <dbReference type="NCBI Taxonomy" id="3038145"/>
    <lineage>
        <taxon>Bacteria</taxon>
        <taxon>Pseudomonadati</taxon>
        <taxon>Bacteroidota</taxon>
        <taxon>Bacteroidia</taxon>
        <taxon>Bacteroidales</taxon>
        <taxon>Prevotellaceae</taxon>
        <taxon>Palleniella</taxon>
    </lineage>
</organism>
<sequence>MPFVYEEDIDVPIPKVSKKTISFEEEYYRFVESANQPLEIGHVKRPVGRRNYLDKLLNRKRQLTIQFVRFNVIDYDAYNKFQLYSMAKSAQRSKKHPFRCRVGKFTLFDILRTEMIGRIRDYLEEKPVKKKILCIVGESGVGKTLASLHLQNHLGANVICSFTTRPPRETEEEGREHHFVDVVPPPEELLAFSVFGNYRYYATKAQVFGPCTVYVIDEKGLLDLRKRWKDEYEIYSVYITRKKMLRRRRNVPDCRMRRDNYRLTLDLSFYNYVVNNNSTKKCLFESIESIYNEVKDK</sequence>
<dbReference type="EMBL" id="SRZC01000025">
    <property type="protein sequence ID" value="TGX80519.1"/>
    <property type="molecule type" value="Genomic_DNA"/>
</dbReference>
<comment type="caution">
    <text evidence="1">The sequence shown here is derived from an EMBL/GenBank/DDBJ whole genome shotgun (WGS) entry which is preliminary data.</text>
</comment>
<accession>A0AC61QMK1</accession>
<keyword evidence="2" id="KW-1185">Reference proteome</keyword>